<feature type="compositionally biased region" description="Low complexity" evidence="1">
    <location>
        <begin position="167"/>
        <end position="178"/>
    </location>
</feature>
<dbReference type="Pfam" id="PF20585">
    <property type="entry name" value="Pectate_lyase_5"/>
    <property type="match status" value="1"/>
</dbReference>
<sequence>MKYNKNIFDKVNEKKILKKVKKQWVVASVTTLALMGMTAFSLNVSNVTVKADDVSATQSKQNSDNTSEDQGASAATNSMAAQSGADSTYIDAYNGATAAKSAYDNYAKSNGTSSYYPEYNSQGDSTTSSKDTNVENGGQNEESGQPENNKPVDNTTETSQTKNADYATQTSAAQASATSYERSLTSSANSNNASVSLAEGKVSVPTSDSTKDGSTNAYKYGANYFLASQGATDARTGKWNGYYYDKDGNKQLSSYAPDSTSSNAYDQGYLGAQYAIRQQFNQDDSINSSLSAADVSKNSQYYQVAYDETFKQIQSGTAFVGNETEFNSAISNGRKSVKLINDVNIKSDNTFNISNLDIDGQNHIIDMNNINDKFSGNNPNLTVQNFRTIYAQNYYGAFSINGSGTINYKNVNYIGSQMLSAGLNDVYFDGNINAINVKSYTSPFNNNVATNGDNQQILDVKDFTLMPNAHFFGATAKTNGGDNIELSGNMILSQNSSMNLVARGNSGENAPAGDYAVYLKNGSSNLTLQKGAQLNIIPTTSDNDTNNNANAIYNLGSIYNNGGQINIEANGNSQNNNRLIYNQKDIKVTNNGSINVHLANLGNNTSDGIIYNDGGTIYIVDQGNMSISADGSGKVNLIKGNLNINNPGSQGVHLDLSQNGRTDSTFHDNNSIVAYSTKVDFNGNTENGPLYKFKYDGSNVNYVKVDGINNTATPSTSIKSISFNGVPSVSMNNVSIDNDSNGKPILNGYVVINNYDGKDKTIYVQFASGSGNDYNQLTPLNSNTIGDKPTNDAQVYNLVIQIPNNYKSGDLIPIKDSSIPSLNNANDKSTGVLMRYGFTGSTYVYNNSDSTNPIYTRQVENIGLNNQLSADSTNDSNAKPYIDTQTGSYNDFRNGFNDGVADANNQNDDALTNRNAPVTDVDYHNAYDSAKAGYLAYIDNPIAKTDNIPDSVKEAGSSASHPKSYVNGYIKAMNDIDAAKQDGKKDATDYIVANTSATKPTDNSYTSQAKVNAYNDVQNGFNNAAVNKDNDNPNGSPIYNAAYKETKSGMQSAHNDWNTDSNVQGKVKLATLSDKAYNDFLDGLRKGTTDANNDSEADKQSNQSPVYKSAYADAKAGYQAYLGNPIYSQEVPASVTTDSKQTNNPDAYVDGYTQAMRDIDAARAKGQASAIKDIDSNNYGLKNDNLTTATAKAQQQAFNDVKNGWLLGKQNARNNVGNDNYGDNPIYRDAYKNGYNGTMDSYQDVLNEHTRNISNQPDLYQDAYKLANPDALNDKNAALNDFKQNVNKSKDYSGMDKVVYDHFYPVVNDYYMPMQNKRNGFKDAIDKLTNMDPDSIKYNDDYKLGINMLAGMKAAQSENNLTEFERHSKPLGYVDGFDGYKAGYKLGASGINYSKANKNKAYDYAYAKGFIAGQKDISKVAVNEARKQAKRLKPMLNLDNRSATFINAYEKAYKQAISKLLPGYIYNRRAIYTHSKADSNKNSQVSKYDKKSRVHAKVFKVIGYKFNKAGNLYYKLSNGNYVAADNSIANLYYTKLGVSKKYKVISKNGIKSYHDDALSNQNGKLGYNHIFKADRIVKIGNVTRIHLVDGSYVTGNKKFVNIITK</sequence>
<feature type="domain" description="DUF5776" evidence="3">
    <location>
        <begin position="1532"/>
        <end position="1600"/>
    </location>
</feature>
<keyword evidence="2" id="KW-0472">Membrane</keyword>
<protein>
    <recommendedName>
        <fullName evidence="3">DUF5776 domain-containing protein</fullName>
    </recommendedName>
</protein>
<dbReference type="PATRIC" id="fig|1423781.4.peg.1418"/>
<dbReference type="InterPro" id="IPR044081">
    <property type="entry name" value="DUF5776"/>
</dbReference>
<organism evidence="4 5">
    <name type="scientific">Apilactobacillus ozensis DSM 23829 = JCM 17196</name>
    <dbReference type="NCBI Taxonomy" id="1423781"/>
    <lineage>
        <taxon>Bacteria</taxon>
        <taxon>Bacillati</taxon>
        <taxon>Bacillota</taxon>
        <taxon>Bacilli</taxon>
        <taxon>Lactobacillales</taxon>
        <taxon>Lactobacillaceae</taxon>
        <taxon>Apilactobacillus</taxon>
    </lineage>
</organism>
<keyword evidence="5" id="KW-1185">Reference proteome</keyword>
<evidence type="ECO:0000313" key="5">
    <source>
        <dbReference type="Proteomes" id="UP000052012"/>
    </source>
</evidence>
<feature type="region of interest" description="Disordered" evidence="1">
    <location>
        <begin position="114"/>
        <end position="178"/>
    </location>
</feature>
<dbReference type="OrthoDB" id="2250569at2"/>
<feature type="compositionally biased region" description="Polar residues" evidence="1">
    <location>
        <begin position="114"/>
        <end position="163"/>
    </location>
</feature>
<proteinExistence type="predicted"/>
<keyword evidence="2" id="KW-1133">Transmembrane helix</keyword>
<feature type="region of interest" description="Disordered" evidence="1">
    <location>
        <begin position="55"/>
        <end position="79"/>
    </location>
</feature>
<dbReference type="Proteomes" id="UP000052012">
    <property type="component" value="Unassembled WGS sequence"/>
</dbReference>
<dbReference type="EMBL" id="AYYQ01000030">
    <property type="protein sequence ID" value="KRM68156.1"/>
    <property type="molecule type" value="Genomic_DNA"/>
</dbReference>
<dbReference type="RefSeq" id="WP_056966248.1">
    <property type="nucleotide sequence ID" value="NZ_AYYQ01000030.1"/>
</dbReference>
<name>A0A0R2AZC2_9LACO</name>
<dbReference type="STRING" id="1423781.FD06_GL001370"/>
<reference evidence="4 5" key="1">
    <citation type="journal article" date="2015" name="Genome Announc.">
        <title>Expanding the biotechnology potential of lactobacilli through comparative genomics of 213 strains and associated genera.</title>
        <authorList>
            <person name="Sun Z."/>
            <person name="Harris H.M."/>
            <person name="McCann A."/>
            <person name="Guo C."/>
            <person name="Argimon S."/>
            <person name="Zhang W."/>
            <person name="Yang X."/>
            <person name="Jeffery I.B."/>
            <person name="Cooney J.C."/>
            <person name="Kagawa T.F."/>
            <person name="Liu W."/>
            <person name="Song Y."/>
            <person name="Salvetti E."/>
            <person name="Wrobel A."/>
            <person name="Rasinkangas P."/>
            <person name="Parkhill J."/>
            <person name="Rea M.C."/>
            <person name="O'Sullivan O."/>
            <person name="Ritari J."/>
            <person name="Douillard F.P."/>
            <person name="Paul Ross R."/>
            <person name="Yang R."/>
            <person name="Briner A.E."/>
            <person name="Felis G.E."/>
            <person name="de Vos W.M."/>
            <person name="Barrangou R."/>
            <person name="Klaenhammer T.R."/>
            <person name="Caufield P.W."/>
            <person name="Cui Y."/>
            <person name="Zhang H."/>
            <person name="O'Toole P.W."/>
        </authorList>
    </citation>
    <scope>NUCLEOTIDE SEQUENCE [LARGE SCALE GENOMIC DNA]</scope>
    <source>
        <strain evidence="4 5">DSM 23829</strain>
    </source>
</reference>
<evidence type="ECO:0000259" key="3">
    <source>
        <dbReference type="Pfam" id="PF19087"/>
    </source>
</evidence>
<accession>A0A0R2AZC2</accession>
<evidence type="ECO:0000313" key="4">
    <source>
        <dbReference type="EMBL" id="KRM68156.1"/>
    </source>
</evidence>
<evidence type="ECO:0000256" key="1">
    <source>
        <dbReference type="SAM" id="MobiDB-lite"/>
    </source>
</evidence>
<comment type="caution">
    <text evidence="4">The sequence shown here is derived from an EMBL/GenBank/DDBJ whole genome shotgun (WGS) entry which is preliminary data.</text>
</comment>
<gene>
    <name evidence="4" type="ORF">FD06_GL001370</name>
</gene>
<feature type="transmembrane region" description="Helical" evidence="2">
    <location>
        <begin position="24"/>
        <end position="42"/>
    </location>
</feature>
<evidence type="ECO:0000256" key="2">
    <source>
        <dbReference type="SAM" id="Phobius"/>
    </source>
</evidence>
<keyword evidence="2" id="KW-0812">Transmembrane</keyword>
<dbReference type="Pfam" id="PF19087">
    <property type="entry name" value="DUF5776"/>
    <property type="match status" value="1"/>
</dbReference>
<dbReference type="InterPro" id="IPR046776">
    <property type="entry name" value="Pectate_lyase_5"/>
</dbReference>